<evidence type="ECO:0000313" key="2">
    <source>
        <dbReference type="Proteomes" id="UP000005801"/>
    </source>
</evidence>
<proteinExistence type="predicted"/>
<comment type="caution">
    <text evidence="1">The sequence shown here is derived from an EMBL/GenBank/DDBJ whole genome shotgun (WGS) entry which is preliminary data.</text>
</comment>
<dbReference type="OrthoDB" id="272075at2"/>
<reference evidence="1 2" key="1">
    <citation type="submission" date="2007-06" db="EMBL/GenBank/DDBJ databases">
        <authorList>
            <person name="Shimkets L."/>
            <person name="Ferriera S."/>
            <person name="Johnson J."/>
            <person name="Kravitz S."/>
            <person name="Beeson K."/>
            <person name="Sutton G."/>
            <person name="Rogers Y.-H."/>
            <person name="Friedman R."/>
            <person name="Frazier M."/>
            <person name="Venter J.C."/>
        </authorList>
    </citation>
    <scope>NUCLEOTIDE SEQUENCE [LARGE SCALE GENOMIC DNA]</scope>
    <source>
        <strain evidence="1 2">SIR-1</strain>
    </source>
</reference>
<sequence>MSREPVEIALDQYRLHVDHEPNGPMVRIAAPDGAEALRVTIGPEGAVLTLGHGLTLAVTGTLNLVGDQVAIHGKEGVSIRSGKDLVLESDRDMAVDAREHHIRSRLGDVRIKANDDVRINGERIRLNC</sequence>
<organism evidence="1 2">
    <name type="scientific">Plesiocystis pacifica SIR-1</name>
    <dbReference type="NCBI Taxonomy" id="391625"/>
    <lineage>
        <taxon>Bacteria</taxon>
        <taxon>Pseudomonadati</taxon>
        <taxon>Myxococcota</taxon>
        <taxon>Polyangia</taxon>
        <taxon>Nannocystales</taxon>
        <taxon>Nannocystaceae</taxon>
        <taxon>Plesiocystis</taxon>
    </lineage>
</organism>
<dbReference type="AlphaFoldDB" id="A6G9I6"/>
<dbReference type="RefSeq" id="WP_006973381.1">
    <property type="nucleotide sequence ID" value="NZ_ABCS01000045.1"/>
</dbReference>
<dbReference type="eggNOG" id="ENOG50324Y7">
    <property type="taxonomic scope" value="Bacteria"/>
</dbReference>
<gene>
    <name evidence="1" type="ORF">PPSIR1_24959</name>
</gene>
<evidence type="ECO:0000313" key="1">
    <source>
        <dbReference type="EMBL" id="EDM77494.1"/>
    </source>
</evidence>
<evidence type="ECO:0008006" key="3">
    <source>
        <dbReference type="Google" id="ProtNLM"/>
    </source>
</evidence>
<dbReference type="STRING" id="391625.PPSIR1_24959"/>
<dbReference type="Proteomes" id="UP000005801">
    <property type="component" value="Unassembled WGS sequence"/>
</dbReference>
<protein>
    <recommendedName>
        <fullName evidence="3">DUF2345 domain-containing protein</fullName>
    </recommendedName>
</protein>
<keyword evidence="2" id="KW-1185">Reference proteome</keyword>
<dbReference type="EMBL" id="ABCS01000045">
    <property type="protein sequence ID" value="EDM77494.1"/>
    <property type="molecule type" value="Genomic_DNA"/>
</dbReference>
<name>A6G9I6_9BACT</name>
<accession>A6G9I6</accession>